<proteinExistence type="predicted"/>
<reference evidence="1" key="1">
    <citation type="journal article" date="2014" name="Int. J. Syst. Evol. Microbiol.">
        <title>Complete genome sequence of Corynebacterium casei LMG S-19264T (=DSM 44701T), isolated from a smear-ripened cheese.</title>
        <authorList>
            <consortium name="US DOE Joint Genome Institute (JGI-PGF)"/>
            <person name="Walter F."/>
            <person name="Albersmeier A."/>
            <person name="Kalinowski J."/>
            <person name="Ruckert C."/>
        </authorList>
    </citation>
    <scope>NUCLEOTIDE SEQUENCE</scope>
    <source>
        <strain evidence="1">JCM 3313</strain>
    </source>
</reference>
<evidence type="ECO:0000313" key="1">
    <source>
        <dbReference type="EMBL" id="GGP72938.1"/>
    </source>
</evidence>
<dbReference type="EMBL" id="BMRG01000013">
    <property type="protein sequence ID" value="GGP72938.1"/>
    <property type="molecule type" value="Genomic_DNA"/>
</dbReference>
<comment type="caution">
    <text evidence="1">The sequence shown here is derived from an EMBL/GenBank/DDBJ whole genome shotgun (WGS) entry which is preliminary data.</text>
</comment>
<evidence type="ECO:0000313" key="2">
    <source>
        <dbReference type="Proteomes" id="UP000639606"/>
    </source>
</evidence>
<accession>A0A918EGM9</accession>
<protein>
    <submittedName>
        <fullName evidence="1">Uncharacterized protein</fullName>
    </submittedName>
</protein>
<keyword evidence="2" id="KW-1185">Reference proteome</keyword>
<name>A0A918EGM9_9PSEU</name>
<dbReference type="AlphaFoldDB" id="A0A918EGM9"/>
<organism evidence="1 2">
    <name type="scientific">Saccharothrix coeruleofusca</name>
    <dbReference type="NCBI Taxonomy" id="33919"/>
    <lineage>
        <taxon>Bacteria</taxon>
        <taxon>Bacillati</taxon>
        <taxon>Actinomycetota</taxon>
        <taxon>Actinomycetes</taxon>
        <taxon>Pseudonocardiales</taxon>
        <taxon>Pseudonocardiaceae</taxon>
        <taxon>Saccharothrix</taxon>
    </lineage>
</organism>
<sequence length="89" mass="9464">MRWGFKSALAARQIAKDGARGGPLRAPRAPLVRRQVLPEGLAGAGKYCPKCAEARAKARKCGLGCVNARFVVSERATRGDETPDTPMIG</sequence>
<dbReference type="Proteomes" id="UP000639606">
    <property type="component" value="Unassembled WGS sequence"/>
</dbReference>
<gene>
    <name evidence="1" type="ORF">GCM10010185_52900</name>
</gene>
<reference evidence="1" key="2">
    <citation type="submission" date="2020-09" db="EMBL/GenBank/DDBJ databases">
        <authorList>
            <person name="Sun Q."/>
            <person name="Ohkuma M."/>
        </authorList>
    </citation>
    <scope>NUCLEOTIDE SEQUENCE</scope>
    <source>
        <strain evidence="1">JCM 3313</strain>
    </source>
</reference>